<dbReference type="EMBL" id="AC135227">
    <property type="protein sequence ID" value="AAT81689.1"/>
    <property type="molecule type" value="Genomic_DNA"/>
</dbReference>
<reference evidence="2" key="2">
    <citation type="journal article" date="2008" name="Nucleic Acids Res.">
        <title>The rice annotation project database (RAP-DB): 2008 update.</title>
        <authorList>
            <consortium name="The rice annotation project (RAP)"/>
        </authorList>
    </citation>
    <scope>GENOME REANNOTATION</scope>
    <source>
        <strain evidence="2">cv. Nipponbare</strain>
    </source>
</reference>
<gene>
    <name evidence="1" type="ORF">OSJNBb0096H12.17</name>
</gene>
<name>Q10GT1_ORYSJ</name>
<accession>Q10GT1</accession>
<organism evidence="1 2">
    <name type="scientific">Oryza sativa subsp. japonica</name>
    <name type="common">Rice</name>
    <dbReference type="NCBI Taxonomy" id="39947"/>
    <lineage>
        <taxon>Eukaryota</taxon>
        <taxon>Viridiplantae</taxon>
        <taxon>Streptophyta</taxon>
        <taxon>Embryophyta</taxon>
        <taxon>Tracheophyta</taxon>
        <taxon>Spermatophyta</taxon>
        <taxon>Magnoliopsida</taxon>
        <taxon>Liliopsida</taxon>
        <taxon>Poales</taxon>
        <taxon>Poaceae</taxon>
        <taxon>BOP clade</taxon>
        <taxon>Oryzoideae</taxon>
        <taxon>Oryzeae</taxon>
        <taxon>Oryzinae</taxon>
        <taxon>Oryza</taxon>
        <taxon>Oryza sativa</taxon>
    </lineage>
</organism>
<protein>
    <submittedName>
        <fullName evidence="1">Uncharacterized protein</fullName>
    </submittedName>
</protein>
<evidence type="ECO:0000313" key="1">
    <source>
        <dbReference type="EMBL" id="AAT81689.1"/>
    </source>
</evidence>
<proteinExistence type="predicted"/>
<sequence>MSVKKFHGEWEELKRKFCHALFPLTRVINFRLDILSFRRNEKDSLGVAWARFSLLTQSGPDLSLPHHVLFQHFRYGLDKDSAANLDISAGGSFGHKTTAEGRELLDLILENDSFGRSEAIPEVEIIYEDPLHVESEPNSTAESLFQLLEPEEEEIHPSEIPFQFRVGLYEDYGNTLNYSSKTKAHPKHEPFEESDVPMVKLVTINKALPGDSPDYYGKFLLVFLTTTDKSGNPRNTAVALHLRVTPKGYRTQGTCVIYLRLRRSKDNNYRISGTEFRAVTTYRLPLTNLWDTQQTKELPSLSGVLVLEHLV</sequence>
<dbReference type="Proteomes" id="UP000000763">
    <property type="component" value="Chromosome 3"/>
</dbReference>
<reference evidence="2" key="1">
    <citation type="journal article" date="2005" name="Nature">
        <title>The map-based sequence of the rice genome.</title>
        <authorList>
            <consortium name="International rice genome sequencing project (IRGSP)"/>
            <person name="Matsumoto T."/>
            <person name="Wu J."/>
            <person name="Kanamori H."/>
            <person name="Katayose Y."/>
            <person name="Fujisawa M."/>
            <person name="Namiki N."/>
            <person name="Mizuno H."/>
            <person name="Yamamoto K."/>
            <person name="Antonio B.A."/>
            <person name="Baba T."/>
            <person name="Sakata K."/>
            <person name="Nagamura Y."/>
            <person name="Aoki H."/>
            <person name="Arikawa K."/>
            <person name="Arita K."/>
            <person name="Bito T."/>
            <person name="Chiden Y."/>
            <person name="Fujitsuka N."/>
            <person name="Fukunaka R."/>
            <person name="Hamada M."/>
            <person name="Harada C."/>
            <person name="Hayashi A."/>
            <person name="Hijishita S."/>
            <person name="Honda M."/>
            <person name="Hosokawa S."/>
            <person name="Ichikawa Y."/>
            <person name="Idonuma A."/>
            <person name="Iijima M."/>
            <person name="Ikeda M."/>
            <person name="Ikeno M."/>
            <person name="Ito K."/>
            <person name="Ito S."/>
            <person name="Ito T."/>
            <person name="Ito Y."/>
            <person name="Ito Y."/>
            <person name="Iwabuchi A."/>
            <person name="Kamiya K."/>
            <person name="Karasawa W."/>
            <person name="Kurita K."/>
            <person name="Katagiri S."/>
            <person name="Kikuta A."/>
            <person name="Kobayashi H."/>
            <person name="Kobayashi N."/>
            <person name="Machita K."/>
            <person name="Maehara T."/>
            <person name="Masukawa M."/>
            <person name="Mizubayashi T."/>
            <person name="Mukai Y."/>
            <person name="Nagasaki H."/>
            <person name="Nagata Y."/>
            <person name="Naito S."/>
            <person name="Nakashima M."/>
            <person name="Nakama Y."/>
            <person name="Nakamichi Y."/>
            <person name="Nakamura M."/>
            <person name="Meguro A."/>
            <person name="Negishi M."/>
            <person name="Ohta I."/>
            <person name="Ohta T."/>
            <person name="Okamoto M."/>
            <person name="Ono N."/>
            <person name="Saji S."/>
            <person name="Sakaguchi M."/>
            <person name="Sakai K."/>
            <person name="Shibata M."/>
            <person name="Shimokawa T."/>
            <person name="Song J."/>
            <person name="Takazaki Y."/>
            <person name="Terasawa K."/>
            <person name="Tsugane M."/>
            <person name="Tsuji K."/>
            <person name="Ueda S."/>
            <person name="Waki K."/>
            <person name="Yamagata H."/>
            <person name="Yamamoto M."/>
            <person name="Yamamoto S."/>
            <person name="Yamane H."/>
            <person name="Yoshiki S."/>
            <person name="Yoshihara R."/>
            <person name="Yukawa K."/>
            <person name="Zhong H."/>
            <person name="Yano M."/>
            <person name="Yuan Q."/>
            <person name="Ouyang S."/>
            <person name="Liu J."/>
            <person name="Jones K.M."/>
            <person name="Gansberger K."/>
            <person name="Moffat K."/>
            <person name="Hill J."/>
            <person name="Bera J."/>
            <person name="Fadrosh D."/>
            <person name="Jin S."/>
            <person name="Johri S."/>
            <person name="Kim M."/>
            <person name="Overton L."/>
            <person name="Reardon M."/>
            <person name="Tsitrin T."/>
            <person name="Vuong H."/>
            <person name="Weaver B."/>
            <person name="Ciecko A."/>
            <person name="Tallon L."/>
            <person name="Jackson J."/>
            <person name="Pai G."/>
            <person name="Aken S.V."/>
            <person name="Utterback T."/>
            <person name="Reidmuller S."/>
            <person name="Feldblyum T."/>
            <person name="Hsiao J."/>
            <person name="Zismann V."/>
            <person name="Iobst S."/>
            <person name="de Vazeille A.R."/>
            <person name="Buell C.R."/>
            <person name="Ying K."/>
            <person name="Li Y."/>
            <person name="Lu T."/>
            <person name="Huang Y."/>
            <person name="Zhao Q."/>
            <person name="Feng Q."/>
            <person name="Zhang L."/>
            <person name="Zhu J."/>
            <person name="Weng Q."/>
            <person name="Mu J."/>
            <person name="Lu Y."/>
            <person name="Fan D."/>
            <person name="Liu Y."/>
            <person name="Guan J."/>
            <person name="Zhang Y."/>
            <person name="Yu S."/>
            <person name="Liu X."/>
            <person name="Zhang Y."/>
            <person name="Hong G."/>
            <person name="Han B."/>
            <person name="Choisne N."/>
            <person name="Demange N."/>
            <person name="Orjeda G."/>
            <person name="Samain S."/>
            <person name="Cattolico L."/>
            <person name="Pelletier E."/>
            <person name="Couloux A."/>
            <person name="Segurens B."/>
            <person name="Wincker P."/>
            <person name="D'Hont A."/>
            <person name="Scarpelli C."/>
            <person name="Weissenbach J."/>
            <person name="Salanoubat M."/>
            <person name="Quetier F."/>
            <person name="Yu Y."/>
            <person name="Kim H.R."/>
            <person name="Rambo T."/>
            <person name="Currie J."/>
            <person name="Collura K."/>
            <person name="Luo M."/>
            <person name="Yang T."/>
            <person name="Ammiraju J.S.S."/>
            <person name="Engler F."/>
            <person name="Soderlund C."/>
            <person name="Wing R.A."/>
            <person name="Palmer L.E."/>
            <person name="de la Bastide M."/>
            <person name="Spiegel L."/>
            <person name="Nascimento L."/>
            <person name="Zutavern T."/>
            <person name="O'Shaughnessy A."/>
            <person name="Dike S."/>
            <person name="Dedhia N."/>
            <person name="Preston R."/>
            <person name="Balija V."/>
            <person name="McCombie W.R."/>
            <person name="Chow T."/>
            <person name="Chen H."/>
            <person name="Chung M."/>
            <person name="Chen C."/>
            <person name="Shaw J."/>
            <person name="Wu H."/>
            <person name="Hsiao K."/>
            <person name="Chao Y."/>
            <person name="Chu M."/>
            <person name="Cheng C."/>
            <person name="Hour A."/>
            <person name="Lee P."/>
            <person name="Lin S."/>
            <person name="Lin Y."/>
            <person name="Liou J."/>
            <person name="Liu S."/>
            <person name="Hsing Y."/>
            <person name="Raghuvanshi S."/>
            <person name="Mohanty A."/>
            <person name="Bharti A.K."/>
            <person name="Gaur A."/>
            <person name="Gupta V."/>
            <person name="Kumar D."/>
            <person name="Ravi V."/>
            <person name="Vij S."/>
            <person name="Kapur A."/>
            <person name="Khurana P."/>
            <person name="Khurana P."/>
            <person name="Khurana J.P."/>
            <person name="Tyagi A.K."/>
            <person name="Gaikwad K."/>
            <person name="Singh A."/>
            <person name="Dalal V."/>
            <person name="Srivastava S."/>
            <person name="Dixit A."/>
            <person name="Pal A.K."/>
            <person name="Ghazi I.A."/>
            <person name="Yadav M."/>
            <person name="Pandit A."/>
            <person name="Bhargava A."/>
            <person name="Sureshbabu K."/>
            <person name="Batra K."/>
            <person name="Sharma T.R."/>
            <person name="Mohapatra T."/>
            <person name="Singh N.K."/>
            <person name="Messing J."/>
            <person name="Nelson A.B."/>
            <person name="Fuks G."/>
            <person name="Kavchok S."/>
            <person name="Keizer G."/>
            <person name="Linton E."/>
            <person name="Llaca V."/>
            <person name="Song R."/>
            <person name="Tanyolac B."/>
            <person name="Young S."/>
            <person name="Ho-Il K."/>
            <person name="Hahn J.H."/>
            <person name="Sangsakoo G."/>
            <person name="Vanavichit A."/>
            <person name="de Mattos Luiz.A.T."/>
            <person name="Zimmer P.D."/>
            <person name="Malone G."/>
            <person name="Dellagostin O."/>
            <person name="de Oliveira A.C."/>
            <person name="Bevan M."/>
            <person name="Bancroft I."/>
            <person name="Minx P."/>
            <person name="Cordum H."/>
            <person name="Wilson R."/>
            <person name="Cheng Z."/>
            <person name="Jin W."/>
            <person name="Jiang J."/>
            <person name="Leong S.A."/>
            <person name="Iwama H."/>
            <person name="Gojobori T."/>
            <person name="Itoh T."/>
            <person name="Niimura Y."/>
            <person name="Fujii Y."/>
            <person name="Habara T."/>
            <person name="Sakai H."/>
            <person name="Sato Y."/>
            <person name="Wilson G."/>
            <person name="Kumar K."/>
            <person name="McCouch S."/>
            <person name="Juretic N."/>
            <person name="Hoen D."/>
            <person name="Wright S."/>
            <person name="Bruskiewich R."/>
            <person name="Bureau T."/>
            <person name="Miyao A."/>
            <person name="Hirochika H."/>
            <person name="Nishikawa T."/>
            <person name="Kadowaki K."/>
            <person name="Sugiura M."/>
            <person name="Burr B."/>
            <person name="Sasaki T."/>
        </authorList>
    </citation>
    <scope>NUCLEOTIDE SEQUENCE [LARGE SCALE GENOMIC DNA]</scope>
    <source>
        <strain evidence="2">cv. Nipponbare</strain>
    </source>
</reference>
<dbReference type="AlphaFoldDB" id="Q10GT1"/>
<evidence type="ECO:0000313" key="2">
    <source>
        <dbReference type="Proteomes" id="UP000000763"/>
    </source>
</evidence>